<dbReference type="PANTHER" id="PTHR32125:SF4">
    <property type="entry name" value="2-C-METHYL-D-ERYTHRITOL 4-PHOSPHATE CYTIDYLYLTRANSFERASE, CHLOROPLASTIC"/>
    <property type="match status" value="1"/>
</dbReference>
<dbReference type="Gene3D" id="3.90.550.10">
    <property type="entry name" value="Spore Coat Polysaccharide Biosynthesis Protein SpsA, Chain A"/>
    <property type="match status" value="1"/>
</dbReference>
<organism evidence="8 9">
    <name type="scientific">Agaribacter marinus</name>
    <dbReference type="NCBI Taxonomy" id="1431249"/>
    <lineage>
        <taxon>Bacteria</taxon>
        <taxon>Pseudomonadati</taxon>
        <taxon>Pseudomonadota</taxon>
        <taxon>Gammaproteobacteria</taxon>
        <taxon>Alteromonadales</taxon>
        <taxon>Alteromonadaceae</taxon>
        <taxon>Agaribacter</taxon>
    </lineage>
</organism>
<evidence type="ECO:0000256" key="4">
    <source>
        <dbReference type="ARBA" id="ARBA00022679"/>
    </source>
</evidence>
<feature type="site" description="Transition state stabilizer" evidence="7">
    <location>
        <position position="20"/>
    </location>
</feature>
<keyword evidence="4 7" id="KW-0808">Transferase</keyword>
<comment type="caution">
    <text evidence="8">The sequence shown here is derived from an EMBL/GenBank/DDBJ whole genome shotgun (WGS) entry which is preliminary data.</text>
</comment>
<evidence type="ECO:0000256" key="2">
    <source>
        <dbReference type="ARBA" id="ARBA00004787"/>
    </source>
</evidence>
<dbReference type="EMBL" id="BSOT01000011">
    <property type="protein sequence ID" value="GLR72556.1"/>
    <property type="molecule type" value="Genomic_DNA"/>
</dbReference>
<comment type="catalytic activity">
    <reaction evidence="1 7">
        <text>2-C-methyl-D-erythritol 4-phosphate + CTP + H(+) = 4-CDP-2-C-methyl-D-erythritol + diphosphate</text>
        <dbReference type="Rhea" id="RHEA:13429"/>
        <dbReference type="ChEBI" id="CHEBI:15378"/>
        <dbReference type="ChEBI" id="CHEBI:33019"/>
        <dbReference type="ChEBI" id="CHEBI:37563"/>
        <dbReference type="ChEBI" id="CHEBI:57823"/>
        <dbReference type="ChEBI" id="CHEBI:58262"/>
        <dbReference type="EC" id="2.7.7.60"/>
    </reaction>
</comment>
<dbReference type="FunFam" id="3.90.550.10:FF:000003">
    <property type="entry name" value="2-C-methyl-D-erythritol 4-phosphate cytidylyltransferase"/>
    <property type="match status" value="1"/>
</dbReference>
<dbReference type="EC" id="2.7.7.60" evidence="7"/>
<evidence type="ECO:0000256" key="3">
    <source>
        <dbReference type="ARBA" id="ARBA00009789"/>
    </source>
</evidence>
<dbReference type="HAMAP" id="MF_00108">
    <property type="entry name" value="IspD"/>
    <property type="match status" value="1"/>
</dbReference>
<evidence type="ECO:0000313" key="8">
    <source>
        <dbReference type="EMBL" id="GLR72556.1"/>
    </source>
</evidence>
<dbReference type="Pfam" id="PF01128">
    <property type="entry name" value="IspD"/>
    <property type="match status" value="1"/>
</dbReference>
<dbReference type="Proteomes" id="UP001156601">
    <property type="component" value="Unassembled WGS sequence"/>
</dbReference>
<comment type="similarity">
    <text evidence="3 7">Belongs to the IspD/TarI cytidylyltransferase family. IspD subfamily.</text>
</comment>
<evidence type="ECO:0000256" key="5">
    <source>
        <dbReference type="ARBA" id="ARBA00022695"/>
    </source>
</evidence>
<feature type="site" description="Positions MEP for the nucleophilic attack" evidence="7">
    <location>
        <position position="223"/>
    </location>
</feature>
<dbReference type="PANTHER" id="PTHR32125">
    <property type="entry name" value="2-C-METHYL-D-ERYTHRITOL 4-PHOSPHATE CYTIDYLYLTRANSFERASE, CHLOROPLASTIC"/>
    <property type="match status" value="1"/>
</dbReference>
<feature type="site" description="Positions MEP for the nucleophilic attack" evidence="7">
    <location>
        <position position="167"/>
    </location>
</feature>
<protein>
    <recommendedName>
        <fullName evidence="7">2-C-methyl-D-erythritol 4-phosphate cytidylyltransferase</fullName>
        <ecNumber evidence="7">2.7.7.60</ecNumber>
    </recommendedName>
    <alternativeName>
        <fullName evidence="7">4-diphosphocytidyl-2C-methyl-D-erythritol synthase</fullName>
    </alternativeName>
    <alternativeName>
        <fullName evidence="7">MEP cytidylyltransferase</fullName>
        <shortName evidence="7">MCT</shortName>
    </alternativeName>
</protein>
<evidence type="ECO:0000256" key="6">
    <source>
        <dbReference type="ARBA" id="ARBA00023229"/>
    </source>
</evidence>
<evidence type="ECO:0000313" key="9">
    <source>
        <dbReference type="Proteomes" id="UP001156601"/>
    </source>
</evidence>
<proteinExistence type="inferred from homology"/>
<keyword evidence="6 7" id="KW-0414">Isoprene biosynthesis</keyword>
<reference evidence="8" key="1">
    <citation type="journal article" date="2014" name="Int. J. Syst. Evol. Microbiol.">
        <title>Complete genome sequence of Corynebacterium casei LMG S-19264T (=DSM 44701T), isolated from a smear-ripened cheese.</title>
        <authorList>
            <consortium name="US DOE Joint Genome Institute (JGI-PGF)"/>
            <person name="Walter F."/>
            <person name="Albersmeier A."/>
            <person name="Kalinowski J."/>
            <person name="Ruckert C."/>
        </authorList>
    </citation>
    <scope>NUCLEOTIDE SEQUENCE</scope>
    <source>
        <strain evidence="8">NBRC 110023</strain>
    </source>
</reference>
<name>A0AA37WIY3_9ALTE</name>
<keyword evidence="5 7" id="KW-0548">Nucleotidyltransferase</keyword>
<feature type="site" description="Transition state stabilizer" evidence="7">
    <location>
        <position position="27"/>
    </location>
</feature>
<sequence>MLTFNSRYTAIIPAAGIGRRMQSDIPKQYLTIAGKTLLEHCVNVFLCHPLIDHVVVVVHPNDAEAARLLSKDVHVITGGAQRADSVLAGVQYAQETLRSEWVLVHDAARPGINMALIDNLIATVKGTEGGILALPAVDTVKGASRKTQCATDDSDAVPTTIDKTLNRETIWLAQTPQMFKTAALQQALEYALSKKLQITDEASAMELMGVEVCLVEGTAENFKVTKPADLALAGFYISQKNNLKGANACE</sequence>
<dbReference type="RefSeq" id="WP_284218969.1">
    <property type="nucleotide sequence ID" value="NZ_BSOT01000011.1"/>
</dbReference>
<accession>A0AA37WIY3</accession>
<dbReference type="InterPro" id="IPR001228">
    <property type="entry name" value="IspD"/>
</dbReference>
<keyword evidence="9" id="KW-1185">Reference proteome</keyword>
<dbReference type="SUPFAM" id="SSF53448">
    <property type="entry name" value="Nucleotide-diphospho-sugar transferases"/>
    <property type="match status" value="1"/>
</dbReference>
<dbReference type="InterPro" id="IPR034683">
    <property type="entry name" value="IspD/TarI"/>
</dbReference>
<evidence type="ECO:0000256" key="1">
    <source>
        <dbReference type="ARBA" id="ARBA00001282"/>
    </source>
</evidence>
<gene>
    <name evidence="7 8" type="primary">ispD</name>
    <name evidence="8" type="ORF">GCM10007852_34640</name>
</gene>
<dbReference type="GO" id="GO:0019288">
    <property type="term" value="P:isopentenyl diphosphate biosynthetic process, methylerythritol 4-phosphate pathway"/>
    <property type="evidence" value="ECO:0007669"/>
    <property type="project" value="UniProtKB-UniRule"/>
</dbReference>
<dbReference type="InterPro" id="IPR029044">
    <property type="entry name" value="Nucleotide-diphossugar_trans"/>
</dbReference>
<dbReference type="AlphaFoldDB" id="A0AA37WIY3"/>
<dbReference type="CDD" id="cd02516">
    <property type="entry name" value="CDP-ME_synthetase"/>
    <property type="match status" value="1"/>
</dbReference>
<dbReference type="GO" id="GO:0050518">
    <property type="term" value="F:2-C-methyl-D-erythritol 4-phosphate cytidylyltransferase activity"/>
    <property type="evidence" value="ECO:0007669"/>
    <property type="project" value="UniProtKB-UniRule"/>
</dbReference>
<comment type="pathway">
    <text evidence="2 7">Isoprenoid biosynthesis; isopentenyl diphosphate biosynthesis via DXP pathway; isopentenyl diphosphate from 1-deoxy-D-xylulose 5-phosphate: step 2/6.</text>
</comment>
<dbReference type="InterPro" id="IPR050088">
    <property type="entry name" value="IspD/TarI_cytidylyltransf_bact"/>
</dbReference>
<dbReference type="PROSITE" id="PS01295">
    <property type="entry name" value="ISPD"/>
    <property type="match status" value="1"/>
</dbReference>
<dbReference type="NCBIfam" id="TIGR00453">
    <property type="entry name" value="ispD"/>
    <property type="match status" value="1"/>
</dbReference>
<reference evidence="8" key="2">
    <citation type="submission" date="2023-01" db="EMBL/GenBank/DDBJ databases">
        <title>Draft genome sequence of Agaribacter marinus strain NBRC 110023.</title>
        <authorList>
            <person name="Sun Q."/>
            <person name="Mori K."/>
        </authorList>
    </citation>
    <scope>NUCLEOTIDE SEQUENCE</scope>
    <source>
        <strain evidence="8">NBRC 110023</strain>
    </source>
</reference>
<evidence type="ECO:0000256" key="7">
    <source>
        <dbReference type="HAMAP-Rule" id="MF_00108"/>
    </source>
</evidence>
<comment type="function">
    <text evidence="7">Catalyzes the formation of 4-diphosphocytidyl-2-C-methyl-D-erythritol from CTP and 2-C-methyl-D-erythritol 4-phosphate (MEP).</text>
</comment>
<dbReference type="InterPro" id="IPR018294">
    <property type="entry name" value="ISPD_synthase_CS"/>
</dbReference>